<dbReference type="SUPFAM" id="SSF53474">
    <property type="entry name" value="alpha/beta-Hydrolases"/>
    <property type="match status" value="1"/>
</dbReference>
<gene>
    <name evidence="4" type="ORF">FCL40_04200</name>
</gene>
<dbReference type="AlphaFoldDB" id="A0A4U1BGB7"/>
<dbReference type="Pfam" id="PF07859">
    <property type="entry name" value="Abhydrolase_3"/>
    <property type="match status" value="1"/>
</dbReference>
<dbReference type="Proteomes" id="UP000305674">
    <property type="component" value="Unassembled WGS sequence"/>
</dbReference>
<evidence type="ECO:0000259" key="3">
    <source>
        <dbReference type="Pfam" id="PF07859"/>
    </source>
</evidence>
<organism evidence="4 5">
    <name type="scientific">Ferrimonas sediminicola</name>
    <dbReference type="NCBI Taxonomy" id="2569538"/>
    <lineage>
        <taxon>Bacteria</taxon>
        <taxon>Pseudomonadati</taxon>
        <taxon>Pseudomonadota</taxon>
        <taxon>Gammaproteobacteria</taxon>
        <taxon>Alteromonadales</taxon>
        <taxon>Ferrimonadaceae</taxon>
        <taxon>Ferrimonas</taxon>
    </lineage>
</organism>
<dbReference type="Gene3D" id="3.40.50.1820">
    <property type="entry name" value="alpha/beta hydrolase"/>
    <property type="match status" value="1"/>
</dbReference>
<name>A0A4U1BGB7_9GAMM</name>
<keyword evidence="5" id="KW-1185">Reference proteome</keyword>
<dbReference type="GO" id="GO:0004806">
    <property type="term" value="F:triacylglycerol lipase activity"/>
    <property type="evidence" value="ECO:0007669"/>
    <property type="project" value="TreeGrafter"/>
</dbReference>
<comment type="similarity">
    <text evidence="1">Belongs to the 'GDXG' lipolytic enzyme family.</text>
</comment>
<dbReference type="OrthoDB" id="9806180at2"/>
<dbReference type="InterPro" id="IPR050300">
    <property type="entry name" value="GDXG_lipolytic_enzyme"/>
</dbReference>
<dbReference type="RefSeq" id="WP_136851665.1">
    <property type="nucleotide sequence ID" value="NZ_SWCI01000002.1"/>
</dbReference>
<keyword evidence="2 4" id="KW-0378">Hydrolase</keyword>
<reference evidence="4 5" key="1">
    <citation type="submission" date="2019-04" db="EMBL/GenBank/DDBJ databases">
        <authorList>
            <person name="Hwang J.C."/>
        </authorList>
    </citation>
    <scope>NUCLEOTIDE SEQUENCE [LARGE SCALE GENOMIC DNA]</scope>
    <source>
        <strain evidence="4 5">IMCC35001</strain>
    </source>
</reference>
<proteinExistence type="inferred from homology"/>
<feature type="domain" description="Alpha/beta hydrolase fold-3" evidence="3">
    <location>
        <begin position="76"/>
        <end position="277"/>
    </location>
</feature>
<protein>
    <submittedName>
        <fullName evidence="4">Alpha/beta hydrolase</fullName>
    </submittedName>
</protein>
<evidence type="ECO:0000256" key="1">
    <source>
        <dbReference type="ARBA" id="ARBA00010515"/>
    </source>
</evidence>
<dbReference type="InterPro" id="IPR013094">
    <property type="entry name" value="AB_hydrolase_3"/>
</dbReference>
<dbReference type="EMBL" id="SWCI01000002">
    <property type="protein sequence ID" value="TKB50362.1"/>
    <property type="molecule type" value="Genomic_DNA"/>
</dbReference>
<dbReference type="PANTHER" id="PTHR48081:SF30">
    <property type="entry name" value="ACETYL-HYDROLASE LIPR-RELATED"/>
    <property type="match status" value="1"/>
</dbReference>
<evidence type="ECO:0000313" key="5">
    <source>
        <dbReference type="Proteomes" id="UP000305674"/>
    </source>
</evidence>
<evidence type="ECO:0000256" key="2">
    <source>
        <dbReference type="ARBA" id="ARBA00022801"/>
    </source>
</evidence>
<dbReference type="PANTHER" id="PTHR48081">
    <property type="entry name" value="AB HYDROLASE SUPERFAMILY PROTEIN C4A8.06C"/>
    <property type="match status" value="1"/>
</dbReference>
<evidence type="ECO:0000313" key="4">
    <source>
        <dbReference type="EMBL" id="TKB50362.1"/>
    </source>
</evidence>
<sequence length="306" mass="33604">MSSWRAKALNKVLYRAIRGRLERCNDILSVRGVIAGLDKLNSYIGTPAGLEWIEDSLSGVPCQWIVKGRPAGDSVLLYFHGGGFCFRSPQVHSAMLHYLSRHSRARGVMVNYRLAPEFPFPAALHDCFTAYRTLLEQGVPPEKIILGGDSAGGNLALATMVKCKEKGLPQPLAALLFSPALDLTMNSQSAFVMRNEDPFFDLGSLMLLRNSYLNGHTPCDPLASPLAADLSDLAPIMVHVGSLEILLDDSVRLKSRVRRQGGVADLTIWPGLPHVFTLFQQLPEAREAMERCGRFIDQCRQDSAAG</sequence>
<comment type="caution">
    <text evidence="4">The sequence shown here is derived from an EMBL/GenBank/DDBJ whole genome shotgun (WGS) entry which is preliminary data.</text>
</comment>
<dbReference type="InterPro" id="IPR029058">
    <property type="entry name" value="AB_hydrolase_fold"/>
</dbReference>
<accession>A0A4U1BGB7</accession>